<feature type="transmembrane region" description="Helical" evidence="7">
    <location>
        <begin position="106"/>
        <end position="127"/>
    </location>
</feature>
<dbReference type="Proteomes" id="UP000649604">
    <property type="component" value="Unassembled WGS sequence"/>
</dbReference>
<dbReference type="Pfam" id="PF00528">
    <property type="entry name" value="BPD_transp_1"/>
    <property type="match status" value="1"/>
</dbReference>
<comment type="similarity">
    <text evidence="7">Belongs to the binding-protein-dependent transport system permease family.</text>
</comment>
<comment type="subcellular location">
    <subcellularLocation>
        <location evidence="1 7">Cell membrane</location>
        <topology evidence="1 7">Multi-pass membrane protein</topology>
    </subcellularLocation>
</comment>
<keyword evidence="6 7" id="KW-0472">Membrane</keyword>
<evidence type="ECO:0000256" key="7">
    <source>
        <dbReference type="RuleBase" id="RU363032"/>
    </source>
</evidence>
<evidence type="ECO:0000313" key="9">
    <source>
        <dbReference type="EMBL" id="MBD3324931.1"/>
    </source>
</evidence>
<dbReference type="GO" id="GO:0005886">
    <property type="term" value="C:plasma membrane"/>
    <property type="evidence" value="ECO:0007669"/>
    <property type="project" value="UniProtKB-SubCell"/>
</dbReference>
<evidence type="ECO:0000256" key="1">
    <source>
        <dbReference type="ARBA" id="ARBA00004651"/>
    </source>
</evidence>
<dbReference type="PANTHER" id="PTHR43744:SF12">
    <property type="entry name" value="ABC TRANSPORTER PERMEASE PROTEIN MG189-RELATED"/>
    <property type="match status" value="1"/>
</dbReference>
<accession>A0A9D5Q6H6</accession>
<evidence type="ECO:0000256" key="3">
    <source>
        <dbReference type="ARBA" id="ARBA00022475"/>
    </source>
</evidence>
<feature type="transmembrane region" description="Helical" evidence="7">
    <location>
        <begin position="193"/>
        <end position="216"/>
    </location>
</feature>
<comment type="caution">
    <text evidence="9">The sequence shown here is derived from an EMBL/GenBank/DDBJ whole genome shotgun (WGS) entry which is preliminary data.</text>
</comment>
<dbReference type="AlphaFoldDB" id="A0A9D5Q6H6"/>
<evidence type="ECO:0000256" key="5">
    <source>
        <dbReference type="ARBA" id="ARBA00022989"/>
    </source>
</evidence>
<keyword evidence="4 7" id="KW-0812">Transmembrane</keyword>
<evidence type="ECO:0000256" key="2">
    <source>
        <dbReference type="ARBA" id="ARBA00022448"/>
    </source>
</evidence>
<keyword evidence="3" id="KW-1003">Cell membrane</keyword>
<evidence type="ECO:0000259" key="8">
    <source>
        <dbReference type="PROSITE" id="PS50928"/>
    </source>
</evidence>
<dbReference type="SUPFAM" id="SSF161098">
    <property type="entry name" value="MetI-like"/>
    <property type="match status" value="1"/>
</dbReference>
<dbReference type="GO" id="GO:0055085">
    <property type="term" value="P:transmembrane transport"/>
    <property type="evidence" value="ECO:0007669"/>
    <property type="project" value="InterPro"/>
</dbReference>
<dbReference type="PROSITE" id="PS50928">
    <property type="entry name" value="ABC_TM1"/>
    <property type="match status" value="1"/>
</dbReference>
<proteinExistence type="inferred from homology"/>
<name>A0A9D5Q6H6_9BACT</name>
<organism evidence="9 10">
    <name type="scientific">candidate division KSB3 bacterium</name>
    <dbReference type="NCBI Taxonomy" id="2044937"/>
    <lineage>
        <taxon>Bacteria</taxon>
        <taxon>candidate division KSB3</taxon>
    </lineage>
</organism>
<dbReference type="EMBL" id="WJJP01000320">
    <property type="protein sequence ID" value="MBD3324931.1"/>
    <property type="molecule type" value="Genomic_DNA"/>
</dbReference>
<feature type="transmembrane region" description="Helical" evidence="7">
    <location>
        <begin position="70"/>
        <end position="94"/>
    </location>
</feature>
<evidence type="ECO:0000256" key="4">
    <source>
        <dbReference type="ARBA" id="ARBA00022692"/>
    </source>
</evidence>
<gene>
    <name evidence="9" type="ORF">GF339_10125</name>
</gene>
<evidence type="ECO:0000256" key="6">
    <source>
        <dbReference type="ARBA" id="ARBA00023136"/>
    </source>
</evidence>
<feature type="domain" description="ABC transmembrane type-1" evidence="8">
    <location>
        <begin position="70"/>
        <end position="259"/>
    </location>
</feature>
<protein>
    <submittedName>
        <fullName evidence="9">ABC transporter permease subunit</fullName>
    </submittedName>
</protein>
<feature type="transmembrane region" description="Helical" evidence="7">
    <location>
        <begin position="139"/>
        <end position="157"/>
    </location>
</feature>
<keyword evidence="2 7" id="KW-0813">Transport</keyword>
<feature type="transmembrane region" description="Helical" evidence="7">
    <location>
        <begin position="236"/>
        <end position="260"/>
    </location>
</feature>
<evidence type="ECO:0000313" key="10">
    <source>
        <dbReference type="Proteomes" id="UP000649604"/>
    </source>
</evidence>
<reference evidence="9" key="1">
    <citation type="submission" date="2019-11" db="EMBL/GenBank/DDBJ databases">
        <title>Microbial mats filling the niche in hypersaline microbial mats.</title>
        <authorList>
            <person name="Wong H.L."/>
            <person name="Macleod F.I."/>
            <person name="White R.A. III"/>
            <person name="Burns B.P."/>
        </authorList>
    </citation>
    <scope>NUCLEOTIDE SEQUENCE</scope>
    <source>
        <strain evidence="9">Rbin_158</strain>
    </source>
</reference>
<dbReference type="CDD" id="cd06261">
    <property type="entry name" value="TM_PBP2"/>
    <property type="match status" value="1"/>
</dbReference>
<dbReference type="InterPro" id="IPR000515">
    <property type="entry name" value="MetI-like"/>
</dbReference>
<feature type="transmembrane region" description="Helical" evidence="7">
    <location>
        <begin position="6"/>
        <end position="26"/>
    </location>
</feature>
<dbReference type="Gene3D" id="1.10.3720.10">
    <property type="entry name" value="MetI-like"/>
    <property type="match status" value="1"/>
</dbReference>
<dbReference type="PANTHER" id="PTHR43744">
    <property type="entry name" value="ABC TRANSPORTER PERMEASE PROTEIN MG189-RELATED-RELATED"/>
    <property type="match status" value="1"/>
</dbReference>
<dbReference type="InterPro" id="IPR035906">
    <property type="entry name" value="MetI-like_sf"/>
</dbReference>
<keyword evidence="5 7" id="KW-1133">Transmembrane helix</keyword>
<sequence>MKKLLIYGILTVMAIVWVFPLLSMLVTVIKSNDEFRELAFWGLPALSHIPGNLVSNFGDAWLKSDLGQNFFNSVIFALTAGIGSAFIASLAGYALVHLHVRVPQGWFFGIFIGNIFPFQMFLIPLYLFLNSLNLYDTRLGLAMVYIGICVPFALFVYRNYAFTLPRELFEAAKVDGASNWHSYLHIFLPLSKAAFAVVFIFQFIWTWNDLLFGLVLSESHRPVMTALSKLAGQRGGVPSTVLLSGAILASIPTVIILLSLQRYFVRGFTISTEK</sequence>